<comment type="caution">
    <text evidence="1">The sequence shown here is derived from an EMBL/GenBank/DDBJ whole genome shotgun (WGS) entry which is preliminary data.</text>
</comment>
<evidence type="ECO:0000313" key="2">
    <source>
        <dbReference type="Proteomes" id="UP000287033"/>
    </source>
</evidence>
<feature type="non-terminal residue" evidence="1">
    <location>
        <position position="115"/>
    </location>
</feature>
<sequence>MSSANFARVVWRLGMVRSGDWAKCNLVTRPNAVGRLRRVLSGNWAWCGLETGSSVVRTGDQFTLETLLCAAWRVDALSTSDWARCCLEPWPCRGLETGCVVVWRWDPVCPEDWAL</sequence>
<organism evidence="1 2">
    <name type="scientific">Chiloscyllium punctatum</name>
    <name type="common">Brownbanded bambooshark</name>
    <name type="synonym">Hemiscyllium punctatum</name>
    <dbReference type="NCBI Taxonomy" id="137246"/>
    <lineage>
        <taxon>Eukaryota</taxon>
        <taxon>Metazoa</taxon>
        <taxon>Chordata</taxon>
        <taxon>Craniata</taxon>
        <taxon>Vertebrata</taxon>
        <taxon>Chondrichthyes</taxon>
        <taxon>Elasmobranchii</taxon>
        <taxon>Galeomorphii</taxon>
        <taxon>Galeoidea</taxon>
        <taxon>Orectolobiformes</taxon>
        <taxon>Hemiscylliidae</taxon>
        <taxon>Chiloscyllium</taxon>
    </lineage>
</organism>
<proteinExistence type="predicted"/>
<gene>
    <name evidence="1" type="ORF">chiPu_0028544</name>
</gene>
<dbReference type="EMBL" id="BEZZ01134066">
    <property type="protein sequence ID" value="GCC44394.1"/>
    <property type="molecule type" value="Genomic_DNA"/>
</dbReference>
<dbReference type="OrthoDB" id="10071890at2759"/>
<keyword evidence="2" id="KW-1185">Reference proteome</keyword>
<dbReference type="Proteomes" id="UP000287033">
    <property type="component" value="Unassembled WGS sequence"/>
</dbReference>
<name>A0A401TP32_CHIPU</name>
<reference evidence="1 2" key="1">
    <citation type="journal article" date="2018" name="Nat. Ecol. Evol.">
        <title>Shark genomes provide insights into elasmobranch evolution and the origin of vertebrates.</title>
        <authorList>
            <person name="Hara Y"/>
            <person name="Yamaguchi K"/>
            <person name="Onimaru K"/>
            <person name="Kadota M"/>
            <person name="Koyanagi M"/>
            <person name="Keeley SD"/>
            <person name="Tatsumi K"/>
            <person name="Tanaka K"/>
            <person name="Motone F"/>
            <person name="Kageyama Y"/>
            <person name="Nozu R"/>
            <person name="Adachi N"/>
            <person name="Nishimura O"/>
            <person name="Nakagawa R"/>
            <person name="Tanegashima C"/>
            <person name="Kiyatake I"/>
            <person name="Matsumoto R"/>
            <person name="Murakumo K"/>
            <person name="Nishida K"/>
            <person name="Terakita A"/>
            <person name="Kuratani S"/>
            <person name="Sato K"/>
            <person name="Hyodo S Kuraku.S."/>
        </authorList>
    </citation>
    <scope>NUCLEOTIDE SEQUENCE [LARGE SCALE GENOMIC DNA]</scope>
</reference>
<protein>
    <submittedName>
        <fullName evidence="1">Uncharacterized protein</fullName>
    </submittedName>
</protein>
<evidence type="ECO:0000313" key="1">
    <source>
        <dbReference type="EMBL" id="GCC44394.1"/>
    </source>
</evidence>
<accession>A0A401TP32</accession>
<dbReference type="AlphaFoldDB" id="A0A401TP32"/>